<feature type="domain" description="Flagellin N-terminal" evidence="4">
    <location>
        <begin position="5"/>
        <end position="139"/>
    </location>
</feature>
<evidence type="ECO:0000313" key="5">
    <source>
        <dbReference type="EMBL" id="KAB2926946.1"/>
    </source>
</evidence>
<reference evidence="5 6" key="1">
    <citation type="submission" date="2019-10" db="EMBL/GenBank/DDBJ databases">
        <title>Extracellular Electron Transfer in a Candidatus Methanoperedens spp. Enrichment Culture.</title>
        <authorList>
            <person name="Berger S."/>
            <person name="Rangel Shaw D."/>
            <person name="Berben T."/>
            <person name="In 'T Zandt M."/>
            <person name="Frank J."/>
            <person name="Reimann J."/>
            <person name="Jetten M.S.M."/>
            <person name="Welte C.U."/>
        </authorList>
    </citation>
    <scope>NUCLEOTIDE SEQUENCE [LARGE SCALE GENOMIC DNA]</scope>
    <source>
        <strain evidence="5">SB12</strain>
    </source>
</reference>
<dbReference type="GO" id="GO:0009424">
    <property type="term" value="C:bacterial-type flagellum hook"/>
    <property type="evidence" value="ECO:0007669"/>
    <property type="project" value="InterPro"/>
</dbReference>
<dbReference type="PANTHER" id="PTHR42792:SF1">
    <property type="entry name" value="FLAGELLAR HOOK-ASSOCIATED PROTEIN 3"/>
    <property type="match status" value="1"/>
</dbReference>
<dbReference type="Proteomes" id="UP000460298">
    <property type="component" value="Unassembled WGS sequence"/>
</dbReference>
<accession>A0A833GUT8</accession>
<protein>
    <submittedName>
        <fullName evidence="5">Flagellar hook-associated protein 3</fullName>
    </submittedName>
</protein>
<name>A0A833GUT8_9LEPT</name>
<evidence type="ECO:0000256" key="1">
    <source>
        <dbReference type="ARBA" id="ARBA00004095"/>
    </source>
</evidence>
<evidence type="ECO:0000256" key="2">
    <source>
        <dbReference type="ARBA" id="ARBA00004631"/>
    </source>
</evidence>
<dbReference type="Gene3D" id="1.20.1330.10">
    <property type="entry name" value="f41 fragment of flagellin, N-terminal domain"/>
    <property type="match status" value="1"/>
</dbReference>
<evidence type="ECO:0000313" key="6">
    <source>
        <dbReference type="Proteomes" id="UP000460298"/>
    </source>
</evidence>
<keyword evidence="5" id="KW-0966">Cell projection</keyword>
<dbReference type="Pfam" id="PF00669">
    <property type="entry name" value="Flagellin_N"/>
    <property type="match status" value="1"/>
</dbReference>
<comment type="caution">
    <text evidence="5">The sequence shown here is derived from an EMBL/GenBank/DDBJ whole genome shotgun (WGS) entry which is preliminary data.</text>
</comment>
<dbReference type="NCBIfam" id="TIGR02550">
    <property type="entry name" value="flagell_flgL"/>
    <property type="match status" value="1"/>
</dbReference>
<dbReference type="GO" id="GO:0005198">
    <property type="term" value="F:structural molecule activity"/>
    <property type="evidence" value="ECO:0007669"/>
    <property type="project" value="InterPro"/>
</dbReference>
<keyword evidence="5" id="KW-0969">Cilium</keyword>
<comment type="function">
    <text evidence="1">Component of the core of the flagella.</text>
</comment>
<comment type="subcellular location">
    <subcellularLocation>
        <location evidence="2">Periplasmic flagellum</location>
    </subcellularLocation>
</comment>
<dbReference type="GO" id="GO:0071973">
    <property type="term" value="P:bacterial-type flagellum-dependent cell motility"/>
    <property type="evidence" value="ECO:0007669"/>
    <property type="project" value="InterPro"/>
</dbReference>
<dbReference type="InterPro" id="IPR013384">
    <property type="entry name" value="Flagell_FlgL"/>
</dbReference>
<dbReference type="GO" id="GO:0055040">
    <property type="term" value="C:periplasmic flagellum"/>
    <property type="evidence" value="ECO:0007669"/>
    <property type="project" value="UniProtKB-SubCell"/>
</dbReference>
<proteinExistence type="predicted"/>
<sequence>MKVTENTTYRMLQTNLGRISTRLENLRFEGSSGISLNKPSDDPASIRPVLTTRTQIRHSERYLETMGVTLDKMEATDGYLANVENVLVRAKELAINAVNSAMSPADLNTLADEVAELRQQILDSANAKVDGKYIFSGYQENTIPFVPNPGYIPATNPPTPGQYDPADSTTWPYYYQGDSNPTQLEITPGELLQANLTGNDLFFG</sequence>
<evidence type="ECO:0000259" key="4">
    <source>
        <dbReference type="Pfam" id="PF00669"/>
    </source>
</evidence>
<dbReference type="AlphaFoldDB" id="A0A833GUT8"/>
<keyword evidence="3" id="KW-0574">Periplasm</keyword>
<dbReference type="PANTHER" id="PTHR42792">
    <property type="entry name" value="FLAGELLIN"/>
    <property type="match status" value="1"/>
</dbReference>
<dbReference type="EMBL" id="WBUI01000093">
    <property type="protein sequence ID" value="KAB2926946.1"/>
    <property type="molecule type" value="Genomic_DNA"/>
</dbReference>
<dbReference type="SUPFAM" id="SSF64518">
    <property type="entry name" value="Phase 1 flagellin"/>
    <property type="match status" value="1"/>
</dbReference>
<gene>
    <name evidence="5" type="primary">flgL</name>
    <name evidence="5" type="ORF">F9K24_22880</name>
</gene>
<feature type="non-terminal residue" evidence="5">
    <location>
        <position position="204"/>
    </location>
</feature>
<dbReference type="InterPro" id="IPR001492">
    <property type="entry name" value="Flagellin"/>
</dbReference>
<dbReference type="InterPro" id="IPR001029">
    <property type="entry name" value="Flagellin_N"/>
</dbReference>
<keyword evidence="5" id="KW-0282">Flagellum</keyword>
<evidence type="ECO:0000256" key="3">
    <source>
        <dbReference type="ARBA" id="ARBA00022764"/>
    </source>
</evidence>
<organism evidence="5 6">
    <name type="scientific">Leptonema illini</name>
    <dbReference type="NCBI Taxonomy" id="183"/>
    <lineage>
        <taxon>Bacteria</taxon>
        <taxon>Pseudomonadati</taxon>
        <taxon>Spirochaetota</taxon>
        <taxon>Spirochaetia</taxon>
        <taxon>Leptospirales</taxon>
        <taxon>Leptospiraceae</taxon>
        <taxon>Leptonema</taxon>
    </lineage>
</organism>